<dbReference type="Proteomes" id="UP000076858">
    <property type="component" value="Unassembled WGS sequence"/>
</dbReference>
<dbReference type="AlphaFoldDB" id="A0A164GQU5"/>
<protein>
    <submittedName>
        <fullName evidence="1">Uncharacterized protein</fullName>
    </submittedName>
</protein>
<comment type="caution">
    <text evidence="1">The sequence shown here is derived from an EMBL/GenBank/DDBJ whole genome shotgun (WGS) entry which is preliminary data.</text>
</comment>
<reference evidence="1 2" key="1">
    <citation type="submission" date="2016-03" db="EMBL/GenBank/DDBJ databases">
        <title>EvidentialGene: Evidence-directed Construction of Genes on Genomes.</title>
        <authorList>
            <person name="Gilbert D.G."/>
            <person name="Choi J.-H."/>
            <person name="Mockaitis K."/>
            <person name="Colbourne J."/>
            <person name="Pfrender M."/>
        </authorList>
    </citation>
    <scope>NUCLEOTIDE SEQUENCE [LARGE SCALE GENOMIC DNA]</scope>
    <source>
        <strain evidence="1 2">Xinb3</strain>
        <tissue evidence="1">Complete organism</tissue>
    </source>
</reference>
<organism evidence="1 2">
    <name type="scientific">Daphnia magna</name>
    <dbReference type="NCBI Taxonomy" id="35525"/>
    <lineage>
        <taxon>Eukaryota</taxon>
        <taxon>Metazoa</taxon>
        <taxon>Ecdysozoa</taxon>
        <taxon>Arthropoda</taxon>
        <taxon>Crustacea</taxon>
        <taxon>Branchiopoda</taxon>
        <taxon>Diplostraca</taxon>
        <taxon>Cladocera</taxon>
        <taxon>Anomopoda</taxon>
        <taxon>Daphniidae</taxon>
        <taxon>Daphnia</taxon>
    </lineage>
</organism>
<accession>A0A164GQU5</accession>
<sequence>MMQDDNGFSHSVQTDCLGIQFFLNEGIKKVIPAVVEILIYNLLTGRPFLILLAYTNVVI</sequence>
<evidence type="ECO:0000313" key="1">
    <source>
        <dbReference type="EMBL" id="KZR99239.1"/>
    </source>
</evidence>
<dbReference type="EMBL" id="LRGB01014269">
    <property type="protein sequence ID" value="KZR99239.1"/>
    <property type="molecule type" value="Genomic_DNA"/>
</dbReference>
<evidence type="ECO:0000313" key="2">
    <source>
        <dbReference type="Proteomes" id="UP000076858"/>
    </source>
</evidence>
<feature type="non-terminal residue" evidence="1">
    <location>
        <position position="59"/>
    </location>
</feature>
<keyword evidence="2" id="KW-1185">Reference proteome</keyword>
<proteinExistence type="predicted"/>
<gene>
    <name evidence="1" type="ORF">APZ42_004971</name>
</gene>
<name>A0A164GQU5_9CRUS</name>